<proteinExistence type="predicted"/>
<dbReference type="EMBL" id="GEBQ01008131">
    <property type="protein sequence ID" value="JAT31846.1"/>
    <property type="molecule type" value="Transcribed_RNA"/>
</dbReference>
<name>A0A1B6M7E6_9HEMI</name>
<dbReference type="AlphaFoldDB" id="A0A1B6M7E6"/>
<feature type="region of interest" description="Disordered" evidence="1">
    <location>
        <begin position="1"/>
        <end position="20"/>
    </location>
</feature>
<reference evidence="2" key="1">
    <citation type="submission" date="2015-11" db="EMBL/GenBank/DDBJ databases">
        <title>De novo transcriptome assembly of four potential Pierce s Disease insect vectors from Arizona vineyards.</title>
        <authorList>
            <person name="Tassone E.E."/>
        </authorList>
    </citation>
    <scope>NUCLEOTIDE SEQUENCE</scope>
</reference>
<organism evidence="2">
    <name type="scientific">Graphocephala atropunctata</name>
    <dbReference type="NCBI Taxonomy" id="36148"/>
    <lineage>
        <taxon>Eukaryota</taxon>
        <taxon>Metazoa</taxon>
        <taxon>Ecdysozoa</taxon>
        <taxon>Arthropoda</taxon>
        <taxon>Hexapoda</taxon>
        <taxon>Insecta</taxon>
        <taxon>Pterygota</taxon>
        <taxon>Neoptera</taxon>
        <taxon>Paraneoptera</taxon>
        <taxon>Hemiptera</taxon>
        <taxon>Auchenorrhyncha</taxon>
        <taxon>Membracoidea</taxon>
        <taxon>Cicadellidae</taxon>
        <taxon>Cicadellinae</taxon>
        <taxon>Cicadellini</taxon>
        <taxon>Graphocephala</taxon>
    </lineage>
</organism>
<sequence>RTEEVVQGRRLEEGRRQEQGRAQVISDLERQMVSLYKLKRQYKKNIARGGCPGEPLSLPPLAIPDQLTRQRDSLLNRIKRKKDEDEMNRQKQIDRRLDIVKKLLGEQRRKEFRSEHKV</sequence>
<feature type="non-terminal residue" evidence="2">
    <location>
        <position position="118"/>
    </location>
</feature>
<feature type="non-terminal residue" evidence="2">
    <location>
        <position position="1"/>
    </location>
</feature>
<protein>
    <submittedName>
        <fullName evidence="2">Uncharacterized protein</fullName>
    </submittedName>
</protein>
<evidence type="ECO:0000256" key="1">
    <source>
        <dbReference type="SAM" id="MobiDB-lite"/>
    </source>
</evidence>
<evidence type="ECO:0000313" key="2">
    <source>
        <dbReference type="EMBL" id="JAT31846.1"/>
    </source>
</evidence>
<gene>
    <name evidence="2" type="ORF">g.3157</name>
</gene>
<feature type="compositionally biased region" description="Basic and acidic residues" evidence="1">
    <location>
        <begin position="1"/>
        <end position="19"/>
    </location>
</feature>
<accession>A0A1B6M7E6</accession>